<accession>A0A652YL44</accession>
<organism evidence="2">
    <name type="scientific">Nocardia globerula</name>
    <dbReference type="NCBI Taxonomy" id="1818"/>
    <lineage>
        <taxon>Bacteria</taxon>
        <taxon>Bacillati</taxon>
        <taxon>Actinomycetota</taxon>
        <taxon>Actinomycetes</taxon>
        <taxon>Mycobacteriales</taxon>
        <taxon>Nocardiaceae</taxon>
        <taxon>Nocardia</taxon>
    </lineage>
</organism>
<dbReference type="PANTHER" id="PTHR13136:SF11">
    <property type="entry name" value="TESTIS-EXPRESSED PROTEIN 30"/>
    <property type="match status" value="1"/>
</dbReference>
<dbReference type="SUPFAM" id="SSF53474">
    <property type="entry name" value="alpha/beta-Hydrolases"/>
    <property type="match status" value="1"/>
</dbReference>
<dbReference type="InterPro" id="IPR029058">
    <property type="entry name" value="AB_hydrolase_fold"/>
</dbReference>
<dbReference type="EMBL" id="VNIQ01000006">
    <property type="protein sequence ID" value="TYQ02326.1"/>
    <property type="molecule type" value="Genomic_DNA"/>
</dbReference>
<dbReference type="PANTHER" id="PTHR13136">
    <property type="entry name" value="TESTIS DEVELOPMENT PROTEIN PRTD"/>
    <property type="match status" value="1"/>
</dbReference>
<sequence>MTTFETVDRGELQGFLHRPDTDPIATVALTHGAGSNCDTVLLRAVADGFAEAGVQVLRFDLAYRVRRPKGPPHPSRAAEDRSGIADVVATLRKDYPSDGPLLLGGHSYGGRQSSMAAAENPGLVDGLILLSYPLHPPKKPEKLRTEHLPALTTPTVVVHGSKDEFATTDEMQSALDLIPAATTLVEFDGAKHDLGVTKFPVVEQTVAAAFGLFGIRPR</sequence>
<proteinExistence type="predicted"/>
<gene>
    <name evidence="2" type="ORF">FNL38_106145</name>
</gene>
<evidence type="ECO:0000313" key="2">
    <source>
        <dbReference type="EMBL" id="TYQ02326.1"/>
    </source>
</evidence>
<dbReference type="Pfam" id="PF20408">
    <property type="entry name" value="Abhydrolase_11"/>
    <property type="match status" value="1"/>
</dbReference>
<dbReference type="InterPro" id="IPR026555">
    <property type="entry name" value="NSL3/Tex30"/>
</dbReference>
<reference evidence="2" key="1">
    <citation type="submission" date="2019-07" db="EMBL/GenBank/DDBJ databases">
        <title>Genomic Encyclopedia of Type Strains, Phase IV (KMG-IV): sequencing the most valuable type-strain genomes for metagenomic binning, comparative biology and taxonomic classification.</title>
        <authorList>
            <person name="Goeker M."/>
        </authorList>
    </citation>
    <scope>NUCLEOTIDE SEQUENCE</scope>
    <source>
        <strain evidence="2">DSM 44596</strain>
    </source>
</reference>
<feature type="domain" description="KANL3/Tex30 alpha/beta hydrolase-like" evidence="1">
    <location>
        <begin position="25"/>
        <end position="198"/>
    </location>
</feature>
<dbReference type="AlphaFoldDB" id="A0A652YL44"/>
<dbReference type="Gene3D" id="3.40.50.1820">
    <property type="entry name" value="alpha/beta hydrolase"/>
    <property type="match status" value="1"/>
</dbReference>
<dbReference type="InterPro" id="IPR046879">
    <property type="entry name" value="KANL3/Tex30_Abhydrolase"/>
</dbReference>
<name>A0A652YL44_NOCGL</name>
<protein>
    <recommendedName>
        <fullName evidence="1">KANL3/Tex30 alpha/beta hydrolase-like domain-containing protein</fullName>
    </recommendedName>
</protein>
<evidence type="ECO:0000259" key="1">
    <source>
        <dbReference type="Pfam" id="PF20408"/>
    </source>
</evidence>
<comment type="caution">
    <text evidence="2">The sequence shown here is derived from an EMBL/GenBank/DDBJ whole genome shotgun (WGS) entry which is preliminary data.</text>
</comment>